<dbReference type="AlphaFoldDB" id="A0A1I0U1U9"/>
<organism evidence="2 3">
    <name type="scientific">Paracoccus halophilus</name>
    <dbReference type="NCBI Taxonomy" id="376733"/>
    <lineage>
        <taxon>Bacteria</taxon>
        <taxon>Pseudomonadati</taxon>
        <taxon>Pseudomonadota</taxon>
        <taxon>Alphaproteobacteria</taxon>
        <taxon>Rhodobacterales</taxon>
        <taxon>Paracoccaceae</taxon>
        <taxon>Paracoccus</taxon>
    </lineage>
</organism>
<dbReference type="OrthoDB" id="7870200at2"/>
<keyword evidence="1" id="KW-1133">Transmembrane helix</keyword>
<gene>
    <name evidence="2" type="ORF">SAMN04487972_11934</name>
</gene>
<keyword evidence="1" id="KW-0812">Transmembrane</keyword>
<evidence type="ECO:0000313" key="2">
    <source>
        <dbReference type="EMBL" id="SFA58024.1"/>
    </source>
</evidence>
<proteinExistence type="predicted"/>
<protein>
    <submittedName>
        <fullName evidence="2">Uncharacterized protein</fullName>
    </submittedName>
</protein>
<feature type="transmembrane region" description="Helical" evidence="1">
    <location>
        <begin position="306"/>
        <end position="327"/>
    </location>
</feature>
<dbReference type="Proteomes" id="UP000182312">
    <property type="component" value="Unassembled WGS sequence"/>
</dbReference>
<reference evidence="2 3" key="1">
    <citation type="submission" date="2016-10" db="EMBL/GenBank/DDBJ databases">
        <authorList>
            <person name="de Groot N.N."/>
        </authorList>
    </citation>
    <scope>NUCLEOTIDE SEQUENCE [LARGE SCALE GENOMIC DNA]</scope>
    <source>
        <strain evidence="2 3">CGMCC 1.6117</strain>
    </source>
</reference>
<keyword evidence="1" id="KW-0472">Membrane</keyword>
<dbReference type="RefSeq" id="WP_139221702.1">
    <property type="nucleotide sequence ID" value="NZ_FOJO01000019.1"/>
</dbReference>
<evidence type="ECO:0000256" key="1">
    <source>
        <dbReference type="SAM" id="Phobius"/>
    </source>
</evidence>
<accession>A0A1I0U1U9</accession>
<dbReference type="EMBL" id="FOJO01000019">
    <property type="protein sequence ID" value="SFA58024.1"/>
    <property type="molecule type" value="Genomic_DNA"/>
</dbReference>
<name>A0A1I0U1U9_9RHOB</name>
<evidence type="ECO:0000313" key="3">
    <source>
        <dbReference type="Proteomes" id="UP000182312"/>
    </source>
</evidence>
<sequence length="331" mass="34481">MNWVLRRGLTRLLVPLGLALLALALATAVVYLFGVIRPRQDPLLMLDLQSNYVAYEVSRAGAATVALRGGWVLRAPDCLDPQPGAPTPLAALLAPAQGARVEYIWGPQTVSLRYSAGAGTGGRFLTVMRDGQRDCGLDGRPFTVILPHAALEAMAPLPILGTGQIGSETIEVALPRDIPPVLLPAGDGAATIAATASAGNYLHGGTVSVYGRASRADEQTVFRVSDADFQIPRGSRVDFGIGATGQDGGAPDVLRGTAILDPEGRGLAVQALTNASDVQVKTSTSVTTFAAGAVVTAVSDPTIAPLLLFVASFIFLFPTLITIYQLVATRE</sequence>